<dbReference type="InterPro" id="IPR010291">
    <property type="entry name" value="Ion_channel_UNC-93"/>
</dbReference>
<comment type="subcellular location">
    <subcellularLocation>
        <location evidence="1">Membrane</location>
        <topology evidence="1">Multi-pass membrane protein</topology>
    </subcellularLocation>
</comment>
<evidence type="ECO:0000313" key="6">
    <source>
        <dbReference type="EMBL" id="OQO12397.1"/>
    </source>
</evidence>
<feature type="transmembrane region" description="Helical" evidence="5">
    <location>
        <begin position="360"/>
        <end position="385"/>
    </location>
</feature>
<comment type="caution">
    <text evidence="6">The sequence shown here is derived from an EMBL/GenBank/DDBJ whole genome shotgun (WGS) entry which is preliminary data.</text>
</comment>
<dbReference type="Gene3D" id="1.20.1250.20">
    <property type="entry name" value="MFS general substrate transporter like domains"/>
    <property type="match status" value="1"/>
</dbReference>
<evidence type="ECO:0000256" key="2">
    <source>
        <dbReference type="ARBA" id="ARBA00022692"/>
    </source>
</evidence>
<dbReference type="Pfam" id="PF05978">
    <property type="entry name" value="UNC-93"/>
    <property type="match status" value="1"/>
</dbReference>
<keyword evidence="2 5" id="KW-0812">Transmembrane</keyword>
<evidence type="ECO:0008006" key="8">
    <source>
        <dbReference type="Google" id="ProtNLM"/>
    </source>
</evidence>
<feature type="transmembrane region" description="Helical" evidence="5">
    <location>
        <begin position="98"/>
        <end position="115"/>
    </location>
</feature>
<evidence type="ECO:0000256" key="5">
    <source>
        <dbReference type="SAM" id="Phobius"/>
    </source>
</evidence>
<keyword evidence="7" id="KW-1185">Reference proteome</keyword>
<evidence type="ECO:0000256" key="3">
    <source>
        <dbReference type="ARBA" id="ARBA00022989"/>
    </source>
</evidence>
<feature type="transmembrane region" description="Helical" evidence="5">
    <location>
        <begin position="254"/>
        <end position="279"/>
    </location>
</feature>
<evidence type="ECO:0000256" key="4">
    <source>
        <dbReference type="ARBA" id="ARBA00023136"/>
    </source>
</evidence>
<dbReference type="PANTHER" id="PTHR23294:SF19">
    <property type="entry name" value="DUF895 DOMAIN MEMBRANE PROTEIN-RELATED"/>
    <property type="match status" value="1"/>
</dbReference>
<proteinExistence type="predicted"/>
<keyword evidence="3 5" id="KW-1133">Transmembrane helix</keyword>
<organism evidence="6 7">
    <name type="scientific">Cryoendolithus antarcticus</name>
    <dbReference type="NCBI Taxonomy" id="1507870"/>
    <lineage>
        <taxon>Eukaryota</taxon>
        <taxon>Fungi</taxon>
        <taxon>Dikarya</taxon>
        <taxon>Ascomycota</taxon>
        <taxon>Pezizomycotina</taxon>
        <taxon>Dothideomycetes</taxon>
        <taxon>Dothideomycetidae</taxon>
        <taxon>Cladosporiales</taxon>
        <taxon>Cladosporiaceae</taxon>
        <taxon>Cryoendolithus</taxon>
    </lineage>
</organism>
<feature type="transmembrane region" description="Helical" evidence="5">
    <location>
        <begin position="163"/>
        <end position="182"/>
    </location>
</feature>
<sequence length="474" mass="51506">MAIDEKYVSSPTTSEADEARLVVTKRRVKWYRSTWFNALVLGLCNFMAPGIWGSMNALGGGGEQSPRLVNAANASTFCFMVLTCALSGVFVKYLGIKWTLILGAAGYCPYAAGLYCNNRYGSSWFVLLGAALCGLGAGIFWMAEAAIALAYPEPENQGRFLGFWLSFRIFGQILGGAVNVGLNASRNTAGKVSYSVFQVFIALQALAPVTGLLLSSPSQVQRTDGVTVSCGIPKSQRVFDELKATGRLFLGSKFILVIPLIAQSVFGEAVFFTFIGSWYSVRARALGSLLSGIVALIAGNILGQWLDSKRLSLRTRTRGAFGAIMITSGAWWLWGTIIATRYYRDKPVYDWTSSGFGTGFAWFLFMVLNFQVNYMYLYFVIGNLAESDEEVVRYAGLLRGTESAVQAVSYGLCSIPVMGQVGCIYLNFGLWAIAIVPAWLVIKDFGIGGDKKLAREGRRVATQASDSDAKHALP</sequence>
<evidence type="ECO:0000256" key="1">
    <source>
        <dbReference type="ARBA" id="ARBA00004141"/>
    </source>
</evidence>
<dbReference type="PANTHER" id="PTHR23294">
    <property type="entry name" value="ET TRANSLATION PRODUCT-RELATED"/>
    <property type="match status" value="1"/>
</dbReference>
<feature type="transmembrane region" description="Helical" evidence="5">
    <location>
        <begin position="72"/>
        <end position="91"/>
    </location>
</feature>
<protein>
    <recommendedName>
        <fullName evidence="8">DUF895 domain membrane protein</fullName>
    </recommendedName>
</protein>
<feature type="transmembrane region" description="Helical" evidence="5">
    <location>
        <begin position="285"/>
        <end position="306"/>
    </location>
</feature>
<name>A0A1V8TLY9_9PEZI</name>
<dbReference type="AlphaFoldDB" id="A0A1V8TLY9"/>
<keyword evidence="4 5" id="KW-0472">Membrane</keyword>
<feature type="transmembrane region" description="Helical" evidence="5">
    <location>
        <begin position="318"/>
        <end position="340"/>
    </location>
</feature>
<evidence type="ECO:0000313" key="7">
    <source>
        <dbReference type="Proteomes" id="UP000192596"/>
    </source>
</evidence>
<dbReference type="Proteomes" id="UP000192596">
    <property type="component" value="Unassembled WGS sequence"/>
</dbReference>
<feature type="transmembrane region" description="Helical" evidence="5">
    <location>
        <begin position="194"/>
        <end position="214"/>
    </location>
</feature>
<dbReference type="EMBL" id="NAJO01000005">
    <property type="protein sequence ID" value="OQO12397.1"/>
    <property type="molecule type" value="Genomic_DNA"/>
</dbReference>
<dbReference type="InterPro" id="IPR051617">
    <property type="entry name" value="UNC-93-like_regulator"/>
</dbReference>
<dbReference type="STRING" id="1507870.A0A1V8TLY9"/>
<feature type="transmembrane region" description="Helical" evidence="5">
    <location>
        <begin position="127"/>
        <end position="151"/>
    </location>
</feature>
<dbReference type="OrthoDB" id="196103at2759"/>
<dbReference type="SUPFAM" id="SSF103473">
    <property type="entry name" value="MFS general substrate transporter"/>
    <property type="match status" value="1"/>
</dbReference>
<reference evidence="7" key="1">
    <citation type="submission" date="2017-03" db="EMBL/GenBank/DDBJ databases">
        <title>Genomes of endolithic fungi from Antarctica.</title>
        <authorList>
            <person name="Coleine C."/>
            <person name="Masonjones S."/>
            <person name="Stajich J.E."/>
        </authorList>
    </citation>
    <scope>NUCLEOTIDE SEQUENCE [LARGE SCALE GENOMIC DNA]</scope>
    <source>
        <strain evidence="7">CCFEE 5527</strain>
    </source>
</reference>
<dbReference type="InterPro" id="IPR036259">
    <property type="entry name" value="MFS_trans_sf"/>
</dbReference>
<feature type="transmembrane region" description="Helical" evidence="5">
    <location>
        <begin position="34"/>
        <end position="52"/>
    </location>
</feature>
<dbReference type="InParanoid" id="A0A1V8TLY9"/>
<accession>A0A1V8TLY9</accession>
<dbReference type="GO" id="GO:0016020">
    <property type="term" value="C:membrane"/>
    <property type="evidence" value="ECO:0007669"/>
    <property type="project" value="UniProtKB-SubCell"/>
</dbReference>
<gene>
    <name evidence="6" type="ORF">B0A48_03039</name>
</gene>
<feature type="transmembrane region" description="Helical" evidence="5">
    <location>
        <begin position="424"/>
        <end position="442"/>
    </location>
</feature>